<organism evidence="2">
    <name type="scientific">Hexamita inflata</name>
    <dbReference type="NCBI Taxonomy" id="28002"/>
    <lineage>
        <taxon>Eukaryota</taxon>
        <taxon>Metamonada</taxon>
        <taxon>Diplomonadida</taxon>
        <taxon>Hexamitidae</taxon>
        <taxon>Hexamitinae</taxon>
        <taxon>Hexamita</taxon>
    </lineage>
</organism>
<sequence>MDCDYDVVIIGAGCVGAFAAFYASKYDLRVCVLESRAHPGLVTTNANCGIVHAGHNTKHNTLKSQLIDRGNALIAELAPLLNFSFKRCGELVVAASPDEYQQLDEMYAYSKSINVPVEYWDAEQLRLHEPNLSHSIQRAILTPTAGIVNPHELTVSAVQTAVKNGARLFCDQKVTEITRNGSVFTVKTEKKVFKTKTVVNCAGLYADSIARMDDPATKINIRPRKGECYILNEVLVNRLIFPIPFGTSKGMLVIPTVDGKTLVGPTADFVDSKEDVCTSEDGKKRIFALAEKMVPKVNMSMIESEFAGCRAVDASEDFVMNQKDGFINFAGTQSPGLTSSPAIGQVLVEEILKNFANAKLKEKWEYAPLVKTQKADCTQKLEIVEEITNKGDLDDQTHKTTYSWVRGYEQ</sequence>
<reference evidence="3 4" key="2">
    <citation type="submission" date="2024-07" db="EMBL/GenBank/DDBJ databases">
        <authorList>
            <person name="Akdeniz Z."/>
        </authorList>
    </citation>
    <scope>NUCLEOTIDE SEQUENCE [LARGE SCALE GENOMIC DNA]</scope>
</reference>
<dbReference type="SUPFAM" id="SSF54373">
    <property type="entry name" value="FAD-linked reductases, C-terminal domain"/>
    <property type="match status" value="1"/>
</dbReference>
<accession>A0AA86VIJ9</accession>
<dbReference type="Pfam" id="PF01266">
    <property type="entry name" value="DAO"/>
    <property type="match status" value="1"/>
</dbReference>
<evidence type="ECO:0000313" key="3">
    <source>
        <dbReference type="EMBL" id="CAL6084334.1"/>
    </source>
</evidence>
<gene>
    <name evidence="2" type="ORF">HINF_LOCUS55368</name>
    <name evidence="3" type="ORF">HINF_LOCUS62152</name>
</gene>
<dbReference type="Proteomes" id="UP001642409">
    <property type="component" value="Unassembled WGS sequence"/>
</dbReference>
<name>A0AA86VIJ9_9EUKA</name>
<reference evidence="2" key="1">
    <citation type="submission" date="2023-06" db="EMBL/GenBank/DDBJ databases">
        <authorList>
            <person name="Kurt Z."/>
        </authorList>
    </citation>
    <scope>NUCLEOTIDE SEQUENCE</scope>
</reference>
<dbReference type="InterPro" id="IPR052745">
    <property type="entry name" value="G3P_Oxidase/Oxidoreductase"/>
</dbReference>
<dbReference type="EMBL" id="CAXDID020000378">
    <property type="protein sequence ID" value="CAL6084334.1"/>
    <property type="molecule type" value="Genomic_DNA"/>
</dbReference>
<proteinExistence type="predicted"/>
<dbReference type="Gene3D" id="3.50.50.60">
    <property type="entry name" value="FAD/NAD(P)-binding domain"/>
    <property type="match status" value="1"/>
</dbReference>
<dbReference type="EMBL" id="CATOUU010001029">
    <property type="protein sequence ID" value="CAI9967723.1"/>
    <property type="molecule type" value="Genomic_DNA"/>
</dbReference>
<keyword evidence="4" id="KW-1185">Reference proteome</keyword>
<feature type="domain" description="FAD dependent oxidoreductase" evidence="1">
    <location>
        <begin position="6"/>
        <end position="349"/>
    </location>
</feature>
<protein>
    <submittedName>
        <fullName evidence="2">Glycerol-3-phosphate dehydrogenase</fullName>
    </submittedName>
    <submittedName>
        <fullName evidence="3">Glycerol-3-phosphate_dehydrogenase</fullName>
    </submittedName>
</protein>
<dbReference type="PANTHER" id="PTHR42720">
    <property type="entry name" value="GLYCEROL-3-PHOSPHATE DEHYDROGENASE"/>
    <property type="match status" value="1"/>
</dbReference>
<dbReference type="AlphaFoldDB" id="A0AA86VIJ9"/>
<evidence type="ECO:0000313" key="4">
    <source>
        <dbReference type="Proteomes" id="UP001642409"/>
    </source>
</evidence>
<evidence type="ECO:0000313" key="2">
    <source>
        <dbReference type="EMBL" id="CAI9967723.1"/>
    </source>
</evidence>
<dbReference type="InterPro" id="IPR036188">
    <property type="entry name" value="FAD/NAD-bd_sf"/>
</dbReference>
<evidence type="ECO:0000259" key="1">
    <source>
        <dbReference type="Pfam" id="PF01266"/>
    </source>
</evidence>
<dbReference type="Gene3D" id="3.30.9.10">
    <property type="entry name" value="D-Amino Acid Oxidase, subunit A, domain 2"/>
    <property type="match status" value="1"/>
</dbReference>
<dbReference type="SUPFAM" id="SSF51905">
    <property type="entry name" value="FAD/NAD(P)-binding domain"/>
    <property type="match status" value="1"/>
</dbReference>
<dbReference type="InterPro" id="IPR006076">
    <property type="entry name" value="FAD-dep_OxRdtase"/>
</dbReference>
<comment type="caution">
    <text evidence="2">The sequence shown here is derived from an EMBL/GenBank/DDBJ whole genome shotgun (WGS) entry which is preliminary data.</text>
</comment>
<dbReference type="PANTHER" id="PTHR42720:SF1">
    <property type="entry name" value="GLYCEROL 3-PHOSPHATE OXIDASE"/>
    <property type="match status" value="1"/>
</dbReference>